<name>A0A665WTT6_ECHNA</name>
<evidence type="ECO:0000256" key="4">
    <source>
        <dbReference type="ARBA" id="ARBA00022777"/>
    </source>
</evidence>
<accession>A0A665WTT6</accession>
<keyword evidence="5" id="KW-0067">ATP-binding</keyword>
<dbReference type="PANTHER" id="PTHR24058">
    <property type="entry name" value="DUAL SPECIFICITY PROTEIN KINASE"/>
    <property type="match status" value="1"/>
</dbReference>
<dbReference type="PROSITE" id="PS50011">
    <property type="entry name" value="PROTEIN_KINASE_DOM"/>
    <property type="match status" value="1"/>
</dbReference>
<keyword evidence="6" id="KW-0472">Membrane</keyword>
<dbReference type="GO" id="GO:0003714">
    <property type="term" value="F:transcription corepressor activity"/>
    <property type="evidence" value="ECO:0007669"/>
    <property type="project" value="TreeGrafter"/>
</dbReference>
<keyword evidence="6" id="KW-1133">Transmembrane helix</keyword>
<evidence type="ECO:0000313" key="8">
    <source>
        <dbReference type="Ensembl" id="ENSENLP00000047386.1"/>
    </source>
</evidence>
<dbReference type="GO" id="GO:0004674">
    <property type="term" value="F:protein serine/threonine kinase activity"/>
    <property type="evidence" value="ECO:0007669"/>
    <property type="project" value="UniProtKB-KW"/>
</dbReference>
<keyword evidence="9" id="KW-1185">Reference proteome</keyword>
<protein>
    <recommendedName>
        <fullName evidence="7">Protein kinase domain-containing protein</fullName>
    </recommendedName>
</protein>
<dbReference type="PANTHER" id="PTHR24058:SF53">
    <property type="entry name" value="HOMEODOMAIN-INTERACTING PROTEIN KINASE 2"/>
    <property type="match status" value="1"/>
</dbReference>
<dbReference type="GO" id="GO:0003713">
    <property type="term" value="F:transcription coactivator activity"/>
    <property type="evidence" value="ECO:0007669"/>
    <property type="project" value="TreeGrafter"/>
</dbReference>
<dbReference type="Ensembl" id="ENSENLT00000048526.1">
    <property type="protein sequence ID" value="ENSENLP00000047386.1"/>
    <property type="gene ID" value="ENSENLG00000020051.1"/>
</dbReference>
<reference evidence="8" key="1">
    <citation type="submission" date="2021-04" db="EMBL/GenBank/DDBJ databases">
        <authorList>
            <consortium name="Wellcome Sanger Institute Data Sharing"/>
        </authorList>
    </citation>
    <scope>NUCLEOTIDE SEQUENCE [LARGE SCALE GENOMIC DNA]</scope>
</reference>
<evidence type="ECO:0000256" key="1">
    <source>
        <dbReference type="ARBA" id="ARBA00022527"/>
    </source>
</evidence>
<dbReference type="SUPFAM" id="SSF56112">
    <property type="entry name" value="Protein kinase-like (PK-like)"/>
    <property type="match status" value="1"/>
</dbReference>
<dbReference type="OMA" id="RTQGHIP"/>
<dbReference type="GO" id="GO:0045944">
    <property type="term" value="P:positive regulation of transcription by RNA polymerase II"/>
    <property type="evidence" value="ECO:0007669"/>
    <property type="project" value="TreeGrafter"/>
</dbReference>
<dbReference type="GO" id="GO:0005737">
    <property type="term" value="C:cytoplasm"/>
    <property type="evidence" value="ECO:0007669"/>
    <property type="project" value="TreeGrafter"/>
</dbReference>
<proteinExistence type="predicted"/>
<dbReference type="InterPro" id="IPR011009">
    <property type="entry name" value="Kinase-like_dom_sf"/>
</dbReference>
<evidence type="ECO:0000256" key="2">
    <source>
        <dbReference type="ARBA" id="ARBA00022679"/>
    </source>
</evidence>
<keyword evidence="2" id="KW-0808">Transferase</keyword>
<dbReference type="Proteomes" id="UP000472264">
    <property type="component" value="Chromosome 4"/>
</dbReference>
<reference evidence="8" key="2">
    <citation type="submission" date="2025-08" db="UniProtKB">
        <authorList>
            <consortium name="Ensembl"/>
        </authorList>
    </citation>
    <scope>IDENTIFICATION</scope>
</reference>
<evidence type="ECO:0000256" key="6">
    <source>
        <dbReference type="SAM" id="Phobius"/>
    </source>
</evidence>
<dbReference type="AlphaFoldDB" id="A0A665WTT6"/>
<dbReference type="Gene3D" id="3.30.200.20">
    <property type="entry name" value="Phosphorylase Kinase, domain 1"/>
    <property type="match status" value="1"/>
</dbReference>
<dbReference type="GO" id="GO:0042771">
    <property type="term" value="P:intrinsic apoptotic signaling pathway in response to DNA damage by p53 class mediator"/>
    <property type="evidence" value="ECO:0007669"/>
    <property type="project" value="TreeGrafter"/>
</dbReference>
<reference evidence="8" key="3">
    <citation type="submission" date="2025-09" db="UniProtKB">
        <authorList>
            <consortium name="Ensembl"/>
        </authorList>
    </citation>
    <scope>IDENTIFICATION</scope>
</reference>
<dbReference type="GO" id="GO:0007224">
    <property type="term" value="P:smoothened signaling pathway"/>
    <property type="evidence" value="ECO:0007669"/>
    <property type="project" value="TreeGrafter"/>
</dbReference>
<keyword evidence="1" id="KW-0723">Serine/threonine-protein kinase</keyword>
<evidence type="ECO:0000256" key="3">
    <source>
        <dbReference type="ARBA" id="ARBA00022741"/>
    </source>
</evidence>
<keyword evidence="3" id="KW-0547">Nucleotide-binding</keyword>
<evidence type="ECO:0000313" key="9">
    <source>
        <dbReference type="Proteomes" id="UP000472264"/>
    </source>
</evidence>
<dbReference type="InterPro" id="IPR050494">
    <property type="entry name" value="Ser_Thr_dual-spec_kinase"/>
</dbReference>
<sequence length="247" mass="27807">ILYKYTYLIKGVCNGGTYGQVLKCLNLENKEKTALKVLRSQEGWAGKKEVANLRRLKKLDPNKNNLVRFIDHFNHKGHFCMTFELLDITLHDFLEKEGPLSLSEIRMLVALNALKDIGLAHADIKPNKTMLVNHRLNPLKVKLVDFGTTVAVSKVLPGTVVQAIGYRAPEVILGLQVDEAIDIWGLGCVLAYMYLGQDLLVCLVFCPCNFLFYFEVLVLLFSSLLYFLVVSHVDCLPCPNVDHLCLV</sequence>
<feature type="transmembrane region" description="Helical" evidence="6">
    <location>
        <begin position="210"/>
        <end position="229"/>
    </location>
</feature>
<keyword evidence="6" id="KW-0812">Transmembrane</keyword>
<dbReference type="Gene3D" id="1.10.510.10">
    <property type="entry name" value="Transferase(Phosphotransferase) domain 1"/>
    <property type="match status" value="1"/>
</dbReference>
<dbReference type="GO" id="GO:0016605">
    <property type="term" value="C:PML body"/>
    <property type="evidence" value="ECO:0007669"/>
    <property type="project" value="TreeGrafter"/>
</dbReference>
<dbReference type="GO" id="GO:0005524">
    <property type="term" value="F:ATP binding"/>
    <property type="evidence" value="ECO:0007669"/>
    <property type="project" value="UniProtKB-KW"/>
</dbReference>
<evidence type="ECO:0000259" key="7">
    <source>
        <dbReference type="PROSITE" id="PS50011"/>
    </source>
</evidence>
<organism evidence="8 9">
    <name type="scientific">Echeneis naucrates</name>
    <name type="common">Live sharksucker</name>
    <dbReference type="NCBI Taxonomy" id="173247"/>
    <lineage>
        <taxon>Eukaryota</taxon>
        <taxon>Metazoa</taxon>
        <taxon>Chordata</taxon>
        <taxon>Craniata</taxon>
        <taxon>Vertebrata</taxon>
        <taxon>Euteleostomi</taxon>
        <taxon>Actinopterygii</taxon>
        <taxon>Neopterygii</taxon>
        <taxon>Teleostei</taxon>
        <taxon>Neoteleostei</taxon>
        <taxon>Acanthomorphata</taxon>
        <taxon>Carangaria</taxon>
        <taxon>Carangiformes</taxon>
        <taxon>Echeneidae</taxon>
        <taxon>Echeneis</taxon>
    </lineage>
</organism>
<dbReference type="InParanoid" id="A0A665WTT6"/>
<dbReference type="InterPro" id="IPR000719">
    <property type="entry name" value="Prot_kinase_dom"/>
</dbReference>
<dbReference type="SMART" id="SM00220">
    <property type="entry name" value="S_TKc"/>
    <property type="match status" value="1"/>
</dbReference>
<dbReference type="GO" id="GO:0046332">
    <property type="term" value="F:SMAD binding"/>
    <property type="evidence" value="ECO:0007669"/>
    <property type="project" value="TreeGrafter"/>
</dbReference>
<feature type="domain" description="Protein kinase" evidence="7">
    <location>
        <begin position="7"/>
        <end position="247"/>
    </location>
</feature>
<keyword evidence="4" id="KW-0418">Kinase</keyword>
<dbReference type="GO" id="GO:0004713">
    <property type="term" value="F:protein tyrosine kinase activity"/>
    <property type="evidence" value="ECO:0007669"/>
    <property type="project" value="TreeGrafter"/>
</dbReference>
<dbReference type="Pfam" id="PF00069">
    <property type="entry name" value="Pkinase"/>
    <property type="match status" value="1"/>
</dbReference>
<evidence type="ECO:0000256" key="5">
    <source>
        <dbReference type="ARBA" id="ARBA00022840"/>
    </source>
</evidence>